<evidence type="ECO:0008006" key="4">
    <source>
        <dbReference type="Google" id="ProtNLM"/>
    </source>
</evidence>
<dbReference type="KEGG" id="lpf:lpl0618"/>
<protein>
    <recommendedName>
        <fullName evidence="4">TIGR00153 family protein</fullName>
    </recommendedName>
</protein>
<evidence type="ECO:0000256" key="1">
    <source>
        <dbReference type="ARBA" id="ARBA00008591"/>
    </source>
</evidence>
<gene>
    <name evidence="2" type="ordered locus">lpl0618</name>
</gene>
<dbReference type="Gene3D" id="1.20.58.220">
    <property type="entry name" value="Phosphate transport system protein phou homolog 2, domain 2"/>
    <property type="match status" value="1"/>
</dbReference>
<dbReference type="AlphaFoldDB" id="Q5WYW7"/>
<dbReference type="HOGENOM" id="CLU_104916_0_1_6"/>
<comment type="similarity">
    <text evidence="1">Belongs to the UPF0111 family.</text>
</comment>
<name>Q5WYW7_LEGPL</name>
<dbReference type="SUPFAM" id="SSF109755">
    <property type="entry name" value="PhoU-like"/>
    <property type="match status" value="1"/>
</dbReference>
<dbReference type="PANTHER" id="PTHR36536:SF3">
    <property type="entry name" value="UPF0111 PROTEIN HI_1603"/>
    <property type="match status" value="1"/>
</dbReference>
<dbReference type="RefSeq" id="WP_011214805.1">
    <property type="nucleotide sequence ID" value="NC_006369.1"/>
</dbReference>
<sequence length="223" mass="25425">MGSIFNMFGPSPIKPIEQHVRKAHQCAKQLYPFFEAVLKNDWDTANKIKDKIISIEKEADLIKRDLRLHLPTGLFLPVARTDILELLSAQDRIANKAEDIAALIISRQMSIPKKLIPSFMPFLSRCLDASKQACTAINELDELLETGFRGSEVKIVEEMIVKLDEIEHDCDERLADIRHKIFELEKELPAIDVIFLYKLVQWIGELADHAQTVGGRLQILIAR</sequence>
<dbReference type="InterPro" id="IPR038078">
    <property type="entry name" value="PhoU-like_sf"/>
</dbReference>
<evidence type="ECO:0000313" key="2">
    <source>
        <dbReference type="EMBL" id="CAH14851.1"/>
    </source>
</evidence>
<proteinExistence type="inferred from homology"/>
<dbReference type="NCBIfam" id="TIGR00153">
    <property type="entry name" value="TIGR00153 family protein"/>
    <property type="match status" value="1"/>
</dbReference>
<evidence type="ECO:0000313" key="3">
    <source>
        <dbReference type="Proteomes" id="UP000002517"/>
    </source>
</evidence>
<dbReference type="Pfam" id="PF01865">
    <property type="entry name" value="PhoU_div"/>
    <property type="match status" value="1"/>
</dbReference>
<dbReference type="InterPro" id="IPR002727">
    <property type="entry name" value="DUF47"/>
</dbReference>
<dbReference type="InterPro" id="IPR018445">
    <property type="entry name" value="Put_Phosphate_transp_reg"/>
</dbReference>
<reference evidence="2 3" key="1">
    <citation type="journal article" date="2004" name="Nat. Genet.">
        <title>Evidence in the Legionella pneumophila genome for exploitation of host cell functions and high genome plasticity.</title>
        <authorList>
            <person name="Cazalet C."/>
            <person name="Rusniok C."/>
            <person name="Bruggemann H."/>
            <person name="Zidane N."/>
            <person name="Magnier A."/>
            <person name="Ma L."/>
            <person name="Tichit M."/>
            <person name="Jarraud S."/>
            <person name="Bouchier C."/>
            <person name="Vandenesch F."/>
            <person name="Kunst F."/>
            <person name="Etienne J."/>
            <person name="Glaser P."/>
            <person name="Buchrieser C."/>
        </authorList>
    </citation>
    <scope>NUCLEOTIDE SEQUENCE [LARGE SCALE GENOMIC DNA]</scope>
    <source>
        <strain evidence="2 3">Lens</strain>
    </source>
</reference>
<accession>Q5WYW7</accession>
<organism evidence="2 3">
    <name type="scientific">Legionella pneumophila (strain Lens)</name>
    <dbReference type="NCBI Taxonomy" id="297245"/>
    <lineage>
        <taxon>Bacteria</taxon>
        <taxon>Pseudomonadati</taxon>
        <taxon>Pseudomonadota</taxon>
        <taxon>Gammaproteobacteria</taxon>
        <taxon>Legionellales</taxon>
        <taxon>Legionellaceae</taxon>
        <taxon>Legionella</taxon>
    </lineage>
</organism>
<dbReference type="PANTHER" id="PTHR36536">
    <property type="entry name" value="UPF0111 PROTEIN HI_1603"/>
    <property type="match status" value="1"/>
</dbReference>
<dbReference type="Proteomes" id="UP000002517">
    <property type="component" value="Chromosome"/>
</dbReference>
<dbReference type="EMBL" id="CR628337">
    <property type="protein sequence ID" value="CAH14851.1"/>
    <property type="molecule type" value="Genomic_DNA"/>
</dbReference>
<dbReference type="LegioList" id="lpl0618"/>